<evidence type="ECO:0000313" key="2">
    <source>
        <dbReference type="EMBL" id="GHF10407.1"/>
    </source>
</evidence>
<organism evidence="2 3">
    <name type="scientific">Amycolatopsis deserti</name>
    <dbReference type="NCBI Taxonomy" id="185696"/>
    <lineage>
        <taxon>Bacteria</taxon>
        <taxon>Bacillati</taxon>
        <taxon>Actinomycetota</taxon>
        <taxon>Actinomycetes</taxon>
        <taxon>Pseudonocardiales</taxon>
        <taxon>Pseudonocardiaceae</taxon>
        <taxon>Amycolatopsis</taxon>
    </lineage>
</organism>
<accession>A0ABQ3JCH5</accession>
<gene>
    <name evidence="2" type="ORF">GCM10017786_50100</name>
</gene>
<proteinExistence type="predicted"/>
<dbReference type="Gene3D" id="1.10.150.130">
    <property type="match status" value="1"/>
</dbReference>
<keyword evidence="3" id="KW-1185">Reference proteome</keyword>
<sequence>MHIMLRSAFADAVTWKYVSTNPVAAVTAPPLESRDDLYTADIPALDRAAAQEISNLFRGSPGFGTDAMEVTLEAA</sequence>
<dbReference type="RefSeq" id="WP_191247076.1">
    <property type="nucleotide sequence ID" value="NZ_BNAU01000006.1"/>
</dbReference>
<name>A0ABQ3JCH5_9PSEU</name>
<evidence type="ECO:0000313" key="3">
    <source>
        <dbReference type="Proteomes" id="UP000605897"/>
    </source>
</evidence>
<evidence type="ECO:0000256" key="1">
    <source>
        <dbReference type="ARBA" id="ARBA00023125"/>
    </source>
</evidence>
<comment type="caution">
    <text evidence="2">The sequence shown here is derived from an EMBL/GenBank/DDBJ whole genome shotgun (WGS) entry which is preliminary data.</text>
</comment>
<dbReference type="EMBL" id="BNAU01000006">
    <property type="protein sequence ID" value="GHF10407.1"/>
    <property type="molecule type" value="Genomic_DNA"/>
</dbReference>
<dbReference type="InterPro" id="IPR010998">
    <property type="entry name" value="Integrase_recombinase_N"/>
</dbReference>
<reference evidence="3" key="1">
    <citation type="journal article" date="2019" name="Int. J. Syst. Evol. Microbiol.">
        <title>The Global Catalogue of Microorganisms (GCM) 10K type strain sequencing project: providing services to taxonomists for standard genome sequencing and annotation.</title>
        <authorList>
            <consortium name="The Broad Institute Genomics Platform"/>
            <consortium name="The Broad Institute Genome Sequencing Center for Infectious Disease"/>
            <person name="Wu L."/>
            <person name="Ma J."/>
        </authorList>
    </citation>
    <scope>NUCLEOTIDE SEQUENCE [LARGE SCALE GENOMIC DNA]</scope>
    <source>
        <strain evidence="3">CGMCC 4.7677</strain>
    </source>
</reference>
<protein>
    <submittedName>
        <fullName evidence="2">Uncharacterized protein</fullName>
    </submittedName>
</protein>
<keyword evidence="1" id="KW-0238">DNA-binding</keyword>
<dbReference type="Proteomes" id="UP000605897">
    <property type="component" value="Unassembled WGS sequence"/>
</dbReference>